<dbReference type="EMBL" id="JAAKZF010000018">
    <property type="protein sequence ID" value="NGO52462.1"/>
    <property type="molecule type" value="Genomic_DNA"/>
</dbReference>
<dbReference type="RefSeq" id="WP_165028870.1">
    <property type="nucleotide sequence ID" value="NZ_JAAKZF010000018.1"/>
</dbReference>
<organism evidence="2 3">
    <name type="scientific">Allomesorhizobium camelthorni</name>
    <dbReference type="NCBI Taxonomy" id="475069"/>
    <lineage>
        <taxon>Bacteria</taxon>
        <taxon>Pseudomonadati</taxon>
        <taxon>Pseudomonadota</taxon>
        <taxon>Alphaproteobacteria</taxon>
        <taxon>Hyphomicrobiales</taxon>
        <taxon>Phyllobacteriaceae</taxon>
        <taxon>Allomesorhizobium</taxon>
    </lineage>
</organism>
<gene>
    <name evidence="2" type="ORF">G6N73_14960</name>
</gene>
<sequence>MQTLGVVARLFPLIEAGEKTSTIRWRETMIVPGYLRYLCDGDPAKTAIVWVTRCTDIPLSEAAAFVGREVEWPKEMMLAGMREHYPEIQWDDVVQIVEHLTPAETLKRSDFPA</sequence>
<dbReference type="AlphaFoldDB" id="A0A6G4WCF7"/>
<dbReference type="SUPFAM" id="SSF88697">
    <property type="entry name" value="PUA domain-like"/>
    <property type="match status" value="1"/>
</dbReference>
<feature type="domain" description="ASCH" evidence="1">
    <location>
        <begin position="4"/>
        <end position="104"/>
    </location>
</feature>
<comment type="caution">
    <text evidence="2">The sequence shown here is derived from an EMBL/GenBank/DDBJ whole genome shotgun (WGS) entry which is preliminary data.</text>
</comment>
<dbReference type="SMART" id="SM01022">
    <property type="entry name" value="ASCH"/>
    <property type="match status" value="1"/>
</dbReference>
<evidence type="ECO:0000313" key="2">
    <source>
        <dbReference type="EMBL" id="NGO52462.1"/>
    </source>
</evidence>
<evidence type="ECO:0000259" key="1">
    <source>
        <dbReference type="SMART" id="SM01022"/>
    </source>
</evidence>
<name>A0A6G4WCF7_9HYPH</name>
<reference evidence="2 3" key="1">
    <citation type="submission" date="2020-02" db="EMBL/GenBank/DDBJ databases">
        <title>Genome sequence of strain CCNWXJ40-4.</title>
        <authorList>
            <person name="Gao J."/>
            <person name="Sun J."/>
        </authorList>
    </citation>
    <scope>NUCLEOTIDE SEQUENCE [LARGE SCALE GENOMIC DNA]</scope>
    <source>
        <strain evidence="2 3">CCNWXJ 40-4</strain>
    </source>
</reference>
<accession>A0A6G4WCF7</accession>
<dbReference type="Pfam" id="PF04266">
    <property type="entry name" value="ASCH"/>
    <property type="match status" value="1"/>
</dbReference>
<evidence type="ECO:0000313" key="3">
    <source>
        <dbReference type="Proteomes" id="UP001642900"/>
    </source>
</evidence>
<dbReference type="InterPro" id="IPR015947">
    <property type="entry name" value="PUA-like_sf"/>
</dbReference>
<dbReference type="Proteomes" id="UP001642900">
    <property type="component" value="Unassembled WGS sequence"/>
</dbReference>
<keyword evidence="3" id="KW-1185">Reference proteome</keyword>
<protein>
    <submittedName>
        <fullName evidence="2">ASCH domain-containing protein</fullName>
    </submittedName>
</protein>
<proteinExistence type="predicted"/>
<dbReference type="InterPro" id="IPR007374">
    <property type="entry name" value="ASCH_domain"/>
</dbReference>